<evidence type="ECO:0000256" key="1">
    <source>
        <dbReference type="SAM" id="MobiDB-lite"/>
    </source>
</evidence>
<protein>
    <submittedName>
        <fullName evidence="2">Uncharacterized protein</fullName>
    </submittedName>
</protein>
<organism evidence="2 3">
    <name type="scientific">Sinanodonta woodiana</name>
    <name type="common">Chinese pond mussel</name>
    <name type="synonym">Anodonta woodiana</name>
    <dbReference type="NCBI Taxonomy" id="1069815"/>
    <lineage>
        <taxon>Eukaryota</taxon>
        <taxon>Metazoa</taxon>
        <taxon>Spiralia</taxon>
        <taxon>Lophotrochozoa</taxon>
        <taxon>Mollusca</taxon>
        <taxon>Bivalvia</taxon>
        <taxon>Autobranchia</taxon>
        <taxon>Heteroconchia</taxon>
        <taxon>Palaeoheterodonta</taxon>
        <taxon>Unionida</taxon>
        <taxon>Unionoidea</taxon>
        <taxon>Unionidae</taxon>
        <taxon>Unioninae</taxon>
        <taxon>Sinanodonta</taxon>
    </lineage>
</organism>
<feature type="compositionally biased region" description="Basic and acidic residues" evidence="1">
    <location>
        <begin position="633"/>
        <end position="648"/>
    </location>
</feature>
<feature type="region of interest" description="Disordered" evidence="1">
    <location>
        <begin position="627"/>
        <end position="648"/>
    </location>
</feature>
<sequence length="648" mass="73928">MYHLNFFHPVRNSIVKSTKSGRYLSFTHCQEDGSSIPKKRLDEIDPNNKQIQKLTYTSDPGNHFMVVPSDVSEITSSDHDPVNSNNEMSGVEEMHSVSHTEGTSWCQQKSNTCDMSSTFVNPFDLTIDVTESYLDDDHLSDEDDQPSFNLAIRSTNNDMVLEDDTDMEESYDEEDESLNPGIGGPAINKIQVGNAKELLRDTPYIVFSSCLEHLLNFSISSVCNFDKCTEIVSRKQEVVGSALYVCNGGHMVHKWCSQPILNNRLHAGNMLLAAAILFSGINFKKVAMLAKFLRLPCLGESSFNKIQSTYLIPVVDNYWIDNQEDVLHRYVGKEITILGDGHMDSPGHTAQYCSYTFMEYGSKAILSIVTIDKRVTDRLQYLIGKNLHIKEVVTDAHTHIAALMNKQTAKLTEWSKDVVNHLWHCYNICNTKEEFSCVWAGVLNHVVDKHEWLKTVLNIAKGWLKPNSPAHVALRKLVLDMRFLNQTHHYLISSGSTAELENFQNLILMYASKRIAYRPPTYRSRNLLTAIYHNRHINRPSNVNRDGTLRYQRSFNKKRRRWSAYSVKEDKSYDCITELMAKVIERRLNDTIGMNKPALLETDDPRHISRVLAPIPPLATAEIVQQQKSRFSSKRDDTLDDTNRLNNV</sequence>
<name>A0ABD3V9P2_SINWO</name>
<keyword evidence="3" id="KW-1185">Reference proteome</keyword>
<proteinExistence type="predicted"/>
<dbReference type="Proteomes" id="UP001634394">
    <property type="component" value="Unassembled WGS sequence"/>
</dbReference>
<reference evidence="2 3" key="1">
    <citation type="submission" date="2024-11" db="EMBL/GenBank/DDBJ databases">
        <title>Chromosome-level genome assembly of the freshwater bivalve Anodonta woodiana.</title>
        <authorList>
            <person name="Chen X."/>
        </authorList>
    </citation>
    <scope>NUCLEOTIDE SEQUENCE [LARGE SCALE GENOMIC DNA]</scope>
    <source>
        <strain evidence="2">MN2024</strain>
        <tissue evidence="2">Gills</tissue>
    </source>
</reference>
<evidence type="ECO:0000313" key="2">
    <source>
        <dbReference type="EMBL" id="KAL3858299.1"/>
    </source>
</evidence>
<dbReference type="EMBL" id="JBJQND010000013">
    <property type="protein sequence ID" value="KAL3858299.1"/>
    <property type="molecule type" value="Genomic_DNA"/>
</dbReference>
<dbReference type="AlphaFoldDB" id="A0ABD3V9P2"/>
<dbReference type="PANTHER" id="PTHR31751:SF7">
    <property type="entry name" value="THAP-TYPE DOMAIN-CONTAINING PROTEIN"/>
    <property type="match status" value="1"/>
</dbReference>
<evidence type="ECO:0000313" key="3">
    <source>
        <dbReference type="Proteomes" id="UP001634394"/>
    </source>
</evidence>
<comment type="caution">
    <text evidence="2">The sequence shown here is derived from an EMBL/GenBank/DDBJ whole genome shotgun (WGS) entry which is preliminary data.</text>
</comment>
<gene>
    <name evidence="2" type="ORF">ACJMK2_012893</name>
</gene>
<accession>A0ABD3V9P2</accession>
<dbReference type="PANTHER" id="PTHR31751">
    <property type="entry name" value="SI:CH211-108C17.2-RELATED-RELATED"/>
    <property type="match status" value="1"/>
</dbReference>